<gene>
    <name evidence="1" type="ORF">pEaSNUABM2_00188</name>
</gene>
<accession>A0AAE7XPX4</accession>
<reference evidence="1 2" key="1">
    <citation type="submission" date="2021-06" db="EMBL/GenBank/DDBJ databases">
        <title>Complete genome sequence of Erwinia phage pEa_SNUABM_2.</title>
        <authorList>
            <person name="Kim S.G."/>
            <person name="Park S.C."/>
        </authorList>
    </citation>
    <scope>NUCLEOTIDE SEQUENCE [LARGE SCALE GENOMIC DNA]</scope>
</reference>
<protein>
    <submittedName>
        <fullName evidence="1">Uncharacterized protein</fullName>
    </submittedName>
</protein>
<organism evidence="1 2">
    <name type="scientific">Erwinia phage pEa_SNUABM_2</name>
    <dbReference type="NCBI Taxonomy" id="2869547"/>
    <lineage>
        <taxon>Viruses</taxon>
        <taxon>Duplodnaviria</taxon>
        <taxon>Heunggongvirae</taxon>
        <taxon>Uroviricota</taxon>
        <taxon>Caudoviricetes</taxon>
        <taxon>Alexandravirus</taxon>
        <taxon>Alexandravirus SNUABM2</taxon>
    </lineage>
</organism>
<proteinExistence type="predicted"/>
<dbReference type="EMBL" id="MZ443786">
    <property type="protein sequence ID" value="QZE59432.1"/>
    <property type="molecule type" value="Genomic_DNA"/>
</dbReference>
<evidence type="ECO:0000313" key="2">
    <source>
        <dbReference type="Proteomes" id="UP000827974"/>
    </source>
</evidence>
<sequence>MKLMVSMSALPPSQYRKYRKGWKPNPALLALFEKISGKKGHKAMRIYIDAKTDAVIKNIVQNVKPPIQIVDALMEKDIVLVDYIAGTGKDTHGRIVKIGKYLAKDAALKKMFDSDPQRKAIANASRNHQLICISMHPYDIAGMSTDRGWVSCMNLKGGANKKFVKQDIANGTLISYLIDPKDKNINKPVARALVKPYFQKGKTKVGDRVVGSEKVNALYLVDFAYPDSTMPFIHTLQEWLNEHINPFIATTERKGVFELHSKLYEDRRAGVFDYDLEAPLMNNDVNKFIDGIVASKDTENAEAVVVDYLERFPVMATMLAKRKWGTPEFQRTCVRELIGNGKYDDLPQFFSAIQTQYAGDTETLKNVWEATSGRPRAMDMFLRSLPNERRDSFVSTYFADAELYSVANSDTVLGTLPKAPSEIWNLVKYTSNPESLFWYTASRINTAGIMTRYVEEEFGTKGGREYKTYVLTPAIGSLALQNPKCSVATLHSLEQHKDRVDANYYRAAKMVFDGYKYLRVDDRESIRPRLHDTLSNKKLKLNKTEIDTLAHRIDYGHLVQVAVEELFPSAIDLSGDGEAFLVDTNGTLAQMTEQIIERTMELVEVDAIERVTEMRAKSKAHREKMKARK</sequence>
<keyword evidence="2" id="KW-1185">Reference proteome</keyword>
<name>A0AAE7XPX4_9CAUD</name>
<evidence type="ECO:0000313" key="1">
    <source>
        <dbReference type="EMBL" id="QZE59432.1"/>
    </source>
</evidence>
<dbReference type="Proteomes" id="UP000827974">
    <property type="component" value="Segment"/>
</dbReference>